<organism evidence="1 2">
    <name type="scientific">Marinilabilia rubra</name>
    <dbReference type="NCBI Taxonomy" id="2162893"/>
    <lineage>
        <taxon>Bacteria</taxon>
        <taxon>Pseudomonadati</taxon>
        <taxon>Bacteroidota</taxon>
        <taxon>Bacteroidia</taxon>
        <taxon>Marinilabiliales</taxon>
        <taxon>Marinilabiliaceae</taxon>
        <taxon>Marinilabilia</taxon>
    </lineage>
</organism>
<evidence type="ECO:0000313" key="1">
    <source>
        <dbReference type="EMBL" id="PWE00175.1"/>
    </source>
</evidence>
<name>A0A2U2BAS8_9BACT</name>
<dbReference type="AlphaFoldDB" id="A0A2U2BAS8"/>
<keyword evidence="2" id="KW-1185">Reference proteome</keyword>
<accession>A0A2U2BAS8</accession>
<protein>
    <submittedName>
        <fullName evidence="1">Uncharacterized protein</fullName>
    </submittedName>
</protein>
<gene>
    <name evidence="1" type="ORF">DDZ16_07425</name>
</gene>
<sequence length="66" mass="7469">MDLTLVKHLPCYLLLPLQPKMGGLYEFLTGLPEKLCRPSVGKNCEANKRQSPTNDLLHHLSIKIIQ</sequence>
<proteinExistence type="predicted"/>
<dbReference type="Proteomes" id="UP000244956">
    <property type="component" value="Unassembled WGS sequence"/>
</dbReference>
<reference evidence="1 2" key="1">
    <citation type="submission" date="2018-05" db="EMBL/GenBank/DDBJ databases">
        <title>Marinilabilia rubrum sp. nov., isolated from saltern sediment.</title>
        <authorList>
            <person name="Zhang R."/>
        </authorList>
    </citation>
    <scope>NUCLEOTIDE SEQUENCE [LARGE SCALE GENOMIC DNA]</scope>
    <source>
        <strain evidence="1 2">WTE16</strain>
    </source>
</reference>
<comment type="caution">
    <text evidence="1">The sequence shown here is derived from an EMBL/GenBank/DDBJ whole genome shotgun (WGS) entry which is preliminary data.</text>
</comment>
<evidence type="ECO:0000313" key="2">
    <source>
        <dbReference type="Proteomes" id="UP000244956"/>
    </source>
</evidence>
<dbReference type="EMBL" id="QEWP01000004">
    <property type="protein sequence ID" value="PWE00175.1"/>
    <property type="molecule type" value="Genomic_DNA"/>
</dbReference>